<dbReference type="CDD" id="cd00054">
    <property type="entry name" value="EGF_CA"/>
    <property type="match status" value="1"/>
</dbReference>
<evidence type="ECO:0000256" key="5">
    <source>
        <dbReference type="ARBA" id="ARBA00023157"/>
    </source>
</evidence>
<evidence type="ECO:0000259" key="11">
    <source>
        <dbReference type="PROSITE" id="PS51828"/>
    </source>
</evidence>
<dbReference type="Gene3D" id="2.10.25.10">
    <property type="entry name" value="Laminin"/>
    <property type="match status" value="1"/>
</dbReference>
<dbReference type="PROSITE" id="PS00289">
    <property type="entry name" value="PTX_1"/>
    <property type="match status" value="1"/>
</dbReference>
<keyword evidence="13" id="KW-1185">Reference proteome</keyword>
<dbReference type="Gene3D" id="2.60.120.200">
    <property type="match status" value="1"/>
</dbReference>
<comment type="similarity">
    <text evidence="1">Belongs to the TRAFAC class TrmE-Era-EngA-EngB-Septin-like GTPase superfamily. AIG1/Toc34/Toc159-like paraseptin GTPase family. IAN subfamily.</text>
</comment>
<evidence type="ECO:0000256" key="3">
    <source>
        <dbReference type="ARBA" id="ARBA00022737"/>
    </source>
</evidence>
<dbReference type="PROSITE" id="PS01186">
    <property type="entry name" value="EGF_2"/>
    <property type="match status" value="1"/>
</dbReference>
<protein>
    <submittedName>
        <fullName evidence="12">Sushi, von Willebrand factor type A, EGF and pentraxin domain-containing protein 1</fullName>
    </submittedName>
</protein>
<dbReference type="PROSITE" id="PS50878">
    <property type="entry name" value="RT_POL"/>
    <property type="match status" value="1"/>
</dbReference>
<dbReference type="Proteomes" id="UP000225706">
    <property type="component" value="Unassembled WGS sequence"/>
</dbReference>
<dbReference type="PRINTS" id="PR00895">
    <property type="entry name" value="PENTAXIN"/>
</dbReference>
<feature type="domain" description="Pentraxin (PTX)" evidence="11">
    <location>
        <begin position="1746"/>
        <end position="1950"/>
    </location>
</feature>
<dbReference type="Pfam" id="PF00078">
    <property type="entry name" value="RVT_1"/>
    <property type="match status" value="2"/>
</dbReference>
<dbReference type="InterPro" id="IPR030476">
    <property type="entry name" value="Pentaxin_CS"/>
</dbReference>
<dbReference type="PROSITE" id="PS50026">
    <property type="entry name" value="EGF_3"/>
    <property type="match status" value="1"/>
</dbReference>
<evidence type="ECO:0000259" key="9">
    <source>
        <dbReference type="PROSITE" id="PS50026"/>
    </source>
</evidence>
<dbReference type="PROSITE" id="PS00010">
    <property type="entry name" value="ASX_HYDROXYL"/>
    <property type="match status" value="1"/>
</dbReference>
<keyword evidence="2 7" id="KW-0245">EGF-like domain</keyword>
<dbReference type="InterPro" id="IPR049012">
    <property type="entry name" value="Mutator_transp_dom"/>
</dbReference>
<evidence type="ECO:0000259" key="10">
    <source>
        <dbReference type="PROSITE" id="PS50878"/>
    </source>
</evidence>
<name>A0A2B4SZ38_STYPI</name>
<dbReference type="STRING" id="50429.A0A2B4SZ38"/>
<dbReference type="SMART" id="SM00159">
    <property type="entry name" value="PTX"/>
    <property type="match status" value="1"/>
</dbReference>
<evidence type="ECO:0000256" key="8">
    <source>
        <dbReference type="SAM" id="MobiDB-lite"/>
    </source>
</evidence>
<dbReference type="InterPro" id="IPR000742">
    <property type="entry name" value="EGF"/>
</dbReference>
<dbReference type="OrthoDB" id="5987630at2759"/>
<comment type="caution">
    <text evidence="7">Lacks conserved residue(s) required for the propagation of feature annotation.</text>
</comment>
<accession>A0A2B4SZ38</accession>
<dbReference type="GO" id="GO:0005525">
    <property type="term" value="F:GTP binding"/>
    <property type="evidence" value="ECO:0007669"/>
    <property type="project" value="InterPro"/>
</dbReference>
<gene>
    <name evidence="12" type="primary">Svep1</name>
    <name evidence="12" type="ORF">AWC38_SpisGene1267</name>
</gene>
<dbReference type="PANTHER" id="PTHR33332">
    <property type="entry name" value="REVERSE TRANSCRIPTASE DOMAIN-CONTAINING PROTEIN"/>
    <property type="match status" value="1"/>
</dbReference>
<feature type="domain" description="Reverse transcriptase" evidence="10">
    <location>
        <begin position="1357"/>
        <end position="1607"/>
    </location>
</feature>
<dbReference type="PROSITE" id="PS51828">
    <property type="entry name" value="PTX_2"/>
    <property type="match status" value="1"/>
</dbReference>
<dbReference type="InterPro" id="IPR027417">
    <property type="entry name" value="P-loop_NTPase"/>
</dbReference>
<evidence type="ECO:0000256" key="7">
    <source>
        <dbReference type="PROSITE-ProRule" id="PRU00076"/>
    </source>
</evidence>
<dbReference type="SMART" id="SM00179">
    <property type="entry name" value="EGF_CA"/>
    <property type="match status" value="1"/>
</dbReference>
<keyword evidence="4" id="KW-0547">Nucleotide-binding</keyword>
<comment type="caution">
    <text evidence="12">The sequence shown here is derived from an EMBL/GenBank/DDBJ whole genome shotgun (WGS) entry which is preliminary data.</text>
</comment>
<keyword evidence="5 7" id="KW-1015">Disulfide bond</keyword>
<dbReference type="EMBL" id="LSMT01000008">
    <property type="protein sequence ID" value="PFX33828.1"/>
    <property type="molecule type" value="Genomic_DNA"/>
</dbReference>
<dbReference type="InterPro" id="IPR001881">
    <property type="entry name" value="EGF-like_Ca-bd_dom"/>
</dbReference>
<dbReference type="SUPFAM" id="SSF57196">
    <property type="entry name" value="EGF/Laminin"/>
    <property type="match status" value="1"/>
</dbReference>
<dbReference type="Pfam" id="PF04548">
    <property type="entry name" value="AIG1"/>
    <property type="match status" value="2"/>
</dbReference>
<evidence type="ECO:0000256" key="1">
    <source>
        <dbReference type="ARBA" id="ARBA00008535"/>
    </source>
</evidence>
<dbReference type="CDD" id="cd01650">
    <property type="entry name" value="RT_nLTR_like"/>
    <property type="match status" value="1"/>
</dbReference>
<dbReference type="InterPro" id="IPR001759">
    <property type="entry name" value="PTX_dom"/>
</dbReference>
<evidence type="ECO:0000313" key="13">
    <source>
        <dbReference type="Proteomes" id="UP000225706"/>
    </source>
</evidence>
<feature type="domain" description="EGF-like" evidence="9">
    <location>
        <begin position="1701"/>
        <end position="1737"/>
    </location>
</feature>
<dbReference type="Pfam" id="PF20700">
    <property type="entry name" value="Mutator"/>
    <property type="match status" value="1"/>
</dbReference>
<dbReference type="Gene3D" id="3.40.50.300">
    <property type="entry name" value="P-loop containing nucleotide triphosphate hydrolases"/>
    <property type="match status" value="2"/>
</dbReference>
<keyword evidence="6" id="KW-0325">Glycoprotein</keyword>
<evidence type="ECO:0000256" key="6">
    <source>
        <dbReference type="ARBA" id="ARBA00023180"/>
    </source>
</evidence>
<dbReference type="Pfam" id="PF00354">
    <property type="entry name" value="Pentaxin"/>
    <property type="match status" value="1"/>
</dbReference>
<feature type="disulfide bond" evidence="7">
    <location>
        <begin position="1727"/>
        <end position="1736"/>
    </location>
</feature>
<dbReference type="InterPro" id="IPR013320">
    <property type="entry name" value="ConA-like_dom_sf"/>
</dbReference>
<proteinExistence type="inferred from homology"/>
<reference evidence="13" key="1">
    <citation type="journal article" date="2017" name="bioRxiv">
        <title>Comparative analysis of the genomes of Stylophora pistillata and Acropora digitifera provides evidence for extensive differences between species of corals.</title>
        <authorList>
            <person name="Voolstra C.R."/>
            <person name="Li Y."/>
            <person name="Liew Y.J."/>
            <person name="Baumgarten S."/>
            <person name="Zoccola D."/>
            <person name="Flot J.-F."/>
            <person name="Tambutte S."/>
            <person name="Allemand D."/>
            <person name="Aranda M."/>
        </authorList>
    </citation>
    <scope>NUCLEOTIDE SEQUENCE [LARGE SCALE GENOMIC DNA]</scope>
</reference>
<evidence type="ECO:0000313" key="12">
    <source>
        <dbReference type="EMBL" id="PFX33828.1"/>
    </source>
</evidence>
<keyword evidence="3" id="KW-0677">Repeat</keyword>
<dbReference type="FunFam" id="2.10.25.10:FF:000006">
    <property type="entry name" value="Versican core protein-like isoform 1"/>
    <property type="match status" value="1"/>
</dbReference>
<dbReference type="SUPFAM" id="SSF49899">
    <property type="entry name" value="Concanavalin A-like lectins/glucanases"/>
    <property type="match status" value="1"/>
</dbReference>
<dbReference type="InterPro" id="IPR006703">
    <property type="entry name" value="G_AIG1"/>
</dbReference>
<evidence type="ECO:0000256" key="2">
    <source>
        <dbReference type="ARBA" id="ARBA00022536"/>
    </source>
</evidence>
<dbReference type="Pfam" id="PF00008">
    <property type="entry name" value="EGF"/>
    <property type="match status" value="1"/>
</dbReference>
<dbReference type="InterPro" id="IPR000152">
    <property type="entry name" value="EGF-type_Asp/Asn_hydroxyl_site"/>
</dbReference>
<dbReference type="SUPFAM" id="SSF52540">
    <property type="entry name" value="P-loop containing nucleoside triphosphate hydrolases"/>
    <property type="match status" value="2"/>
</dbReference>
<dbReference type="SMART" id="SM00181">
    <property type="entry name" value="EGF"/>
    <property type="match status" value="1"/>
</dbReference>
<sequence length="1950" mass="218951">MNNVTITIFDTPGLADGKGKDEEYLRKIKQQDIKFDVFLLLIEMNTIRFPNDDLETMEKLTEILGQRVWKNAVVVLIFANDVRPIPTKKEKVVSERQFFIDRSLDFKRKMKDVLKALEVSEDTVDNVPVVPAGVLHEPQLPDRDNWLTAVWVTVFIRLNRNAKKPRAYDEFGNKSTIQEDEAASVSSIEMDEESSKHIVKELVGEDDGSLTGSFVNSTPELNQYNDISPDPFTARLSTAERVKCWAWALVSLVTLVTRTAFVEDRLRCRVELLDNFTKEFETETYKYRNKRALVLSFKNKEFQRVCTKDLKTVADEFKVFFTSVGNTATLAVSHLAEINNIIWSEQQLPSPPAGDVFDFKSVSWEEVRRIILSLPLNKSQGPDKIHTRVYRDCLPVILGPLTEIINSSLEFSNNGKVSSHQNGNKKLHSTETLNLFMADHLMEAMDKKNLTALTLLDLSKAFESLNHNKLLAKLSSVGASPHVVNCFKGYLTGRSQSVRINSILSDPLPITHAVLQRAIISPLLFCIYLNDLPCAPQVCGLESYVDDSKVFLSFSLPDVDTAIANLEQDLLRVAAWCRENQLLTDPDKTKFMLIGTRQLRKRFLSSSVVSFLGKSLEPVASAKDLGVTPESRLTYDCHISNVVTPYDFVKNAVKMTVFDTPGLADGTGNDEKYLKQIKKKVKAVDLFLFCFDMTSTRFRDDDVSTIRKLTRTFGRSLWDHALVVLTFANKVQPLKDDVTEKDFFQERIRLFRKEICKMLVKEEVHEKALDDLPFVPAGVCMRPTLPDRDNWLTAFWIEAFKRINRNVKAAFLIANINRITISVGGDLSYLTSETQTVEGEGFDECSEEEMFFLRGSLEKSSPVISTRDGKCYREILERIKAKQMTPTTISNSDTSVDDDHDDELILRRGSALVSNEVGERFRAWMRKRSVQGPRDENQGFAKSRPAAQRPGSPKGRYAIAYLRTGSYAPENSNSPSSYFARLSTMRICACMWIYRWTKKPWKIRTGPPGRRAAGLLLAKPLQIMLVKVVNYLVKCFTYSVSQNKGNPSALQKSLKGILPHSFGNHTNCNESWRGAKKDPINYKHSNIPYGKNLYGDDLRKALEIIFDKYCTDVVVAKLSPGENSQRNEALNSAIGSKNLKIRYYGASASNDFRVAYGISQVNLGYQYISQTLESLNIDLGISCISHIERMDHKATHDKLRKTSINFKRRRAQLHKQKLTLKCKKQAKEGYTYQSGIGLNLNLNDSTKLIQEFDIINVKILSEERSHIRRANYLCNHKCQSIEIALLEPQASFDPLLDNIETVSTEGFKNPIISLEATFKCLSTVISSKAGGPDNIPNWVLRDFAPELAQPLRCIINSSISQGTLPDIWKCANITPLPKTKIVEDAAKDLRPISLTPTLSKIAEHYVVHEHVKPALLKRLEPDQFGCIPGSSTAHALINLMHNWAQATDGTGNTVRIFALDYRKAFDLIDHSLLLSKLSTYNINPYIINWIIAFLKDRKQRVKLAHDCLSEWGSVRAGVPQGTKLGPWLFLVMINDLKVPSASDCIKYVDDTTVYEIISKGGPSNAQSMINEVATWSTLNSFQLHPKKCNELRVSFVRSPPSYDLIEINGSKLPAAIKAERFTQDSCIILTAVQRPKVVKMEVCVFMKRKNNLIHASAGPVGPEKLVLIWVRGNLEQHNRDGDVIMSSRTILTSLNAIVCSQKVTCGSHPCKSGGTCTDGVKGYNCSCAPGFHGTQCEKIEGLSCSTAYRIIFEQLSTESYAKRENAISFILSEFSVCLFVKRKDTNTNDYPCFYSYAEPSSPSGNGIFVSLNPSSIIWIIVNGRESVTGVGISDTMWHHVCVTWKSTKGAWQLYLDGRLRSNGTGLNENHQVPAGGTVVIGQDQDTVGGGFQIENSFGPGEVTEVNLWSRVLSASDIAGQYANCHITKVGLMHWWEQFKDGVSNVTVVEP</sequence>
<feature type="region of interest" description="Disordered" evidence="8">
    <location>
        <begin position="928"/>
        <end position="953"/>
    </location>
</feature>
<organism evidence="12 13">
    <name type="scientific">Stylophora pistillata</name>
    <name type="common">Smooth cauliflower coral</name>
    <dbReference type="NCBI Taxonomy" id="50429"/>
    <lineage>
        <taxon>Eukaryota</taxon>
        <taxon>Metazoa</taxon>
        <taxon>Cnidaria</taxon>
        <taxon>Anthozoa</taxon>
        <taxon>Hexacorallia</taxon>
        <taxon>Scleractinia</taxon>
        <taxon>Astrocoeniina</taxon>
        <taxon>Pocilloporidae</taxon>
        <taxon>Stylophora</taxon>
    </lineage>
</organism>
<dbReference type="GO" id="GO:0005509">
    <property type="term" value="F:calcium ion binding"/>
    <property type="evidence" value="ECO:0007669"/>
    <property type="project" value="InterPro"/>
</dbReference>
<evidence type="ECO:0000256" key="4">
    <source>
        <dbReference type="ARBA" id="ARBA00022741"/>
    </source>
</evidence>
<dbReference type="InterPro" id="IPR000477">
    <property type="entry name" value="RT_dom"/>
</dbReference>
<dbReference type="PROSITE" id="PS00022">
    <property type="entry name" value="EGF_1"/>
    <property type="match status" value="1"/>
</dbReference>